<dbReference type="AlphaFoldDB" id="A0A151IVF6"/>
<feature type="domain" description="HAT C-terminal dimerisation" evidence="1">
    <location>
        <begin position="271"/>
        <end position="321"/>
    </location>
</feature>
<protein>
    <recommendedName>
        <fullName evidence="1">HAT C-terminal dimerisation domain-containing protein</fullName>
    </recommendedName>
</protein>
<reference evidence="2 3" key="1">
    <citation type="submission" date="2015-09" db="EMBL/GenBank/DDBJ databases">
        <title>Trachymyrmex cornetzi WGS genome.</title>
        <authorList>
            <person name="Nygaard S."/>
            <person name="Hu H."/>
            <person name="Boomsma J."/>
            <person name="Zhang G."/>
        </authorList>
    </citation>
    <scope>NUCLEOTIDE SEQUENCE [LARGE SCALE GENOMIC DNA]</scope>
    <source>
        <strain evidence="2">Tcor2-1</strain>
        <tissue evidence="2">Whole body</tissue>
    </source>
</reference>
<dbReference type="GO" id="GO:0046983">
    <property type="term" value="F:protein dimerization activity"/>
    <property type="evidence" value="ECO:0007669"/>
    <property type="project" value="InterPro"/>
</dbReference>
<sequence length="376" mass="43812">MTKNLCLLKIGKKITEIKFAALIAEENIPFKTSESILSFFRDLGEDPEVLKSMTMNWNKAPKVIKNVLCVREQERLVEKLQNNKFSIFVDETSDSTNDKWMTFLVRYELLELIHLDASDCSVEKLFTNFRAEMWKKSYGEAWQDLLDRLNQEGHGEIVISIYDNCLAFYDIPTKEIRNKLFVKDKFLSKLRIFESKFVLQQEDEKNSPNNSVQDVLFAQRFGGFDEKILKEEWQFLKKDFTSEQKATIINLHFDESWKTIMATKKADGKFRYPVLIKLINAIRSLPNSNADAERVFSMLTDVKTKKRNKFHPSNVQSLCVFKSILRARGEMARTMIVDARHLALMSENLYKTNARENTCFLRLFGADKRPSTSSDL</sequence>
<dbReference type="PANTHER" id="PTHR37162">
    <property type="entry name" value="HAT FAMILY DIMERISATION DOMAINCONTAINING PROTEIN-RELATED"/>
    <property type="match status" value="1"/>
</dbReference>
<proteinExistence type="predicted"/>
<dbReference type="Proteomes" id="UP000078492">
    <property type="component" value="Unassembled WGS sequence"/>
</dbReference>
<dbReference type="InterPro" id="IPR008906">
    <property type="entry name" value="HATC_C_dom"/>
</dbReference>
<evidence type="ECO:0000313" key="3">
    <source>
        <dbReference type="Proteomes" id="UP000078492"/>
    </source>
</evidence>
<evidence type="ECO:0000259" key="1">
    <source>
        <dbReference type="Pfam" id="PF05699"/>
    </source>
</evidence>
<organism evidence="2 3">
    <name type="scientific">Trachymyrmex cornetzi</name>
    <dbReference type="NCBI Taxonomy" id="471704"/>
    <lineage>
        <taxon>Eukaryota</taxon>
        <taxon>Metazoa</taxon>
        <taxon>Ecdysozoa</taxon>
        <taxon>Arthropoda</taxon>
        <taxon>Hexapoda</taxon>
        <taxon>Insecta</taxon>
        <taxon>Pterygota</taxon>
        <taxon>Neoptera</taxon>
        <taxon>Endopterygota</taxon>
        <taxon>Hymenoptera</taxon>
        <taxon>Apocrita</taxon>
        <taxon>Aculeata</taxon>
        <taxon>Formicoidea</taxon>
        <taxon>Formicidae</taxon>
        <taxon>Myrmicinae</taxon>
        <taxon>Trachymyrmex</taxon>
    </lineage>
</organism>
<evidence type="ECO:0000313" key="2">
    <source>
        <dbReference type="EMBL" id="KYN11678.1"/>
    </source>
</evidence>
<dbReference type="Pfam" id="PF05699">
    <property type="entry name" value="Dimer_Tnp_hAT"/>
    <property type="match status" value="1"/>
</dbReference>
<keyword evidence="3" id="KW-1185">Reference proteome</keyword>
<accession>A0A151IVF6</accession>
<name>A0A151IVF6_9HYME</name>
<dbReference type="EMBL" id="KQ980901">
    <property type="protein sequence ID" value="KYN11678.1"/>
    <property type="molecule type" value="Genomic_DNA"/>
</dbReference>
<dbReference type="PANTHER" id="PTHR37162:SF1">
    <property type="entry name" value="BED-TYPE DOMAIN-CONTAINING PROTEIN"/>
    <property type="match status" value="1"/>
</dbReference>
<gene>
    <name evidence="2" type="ORF">ALC57_16158</name>
</gene>